<dbReference type="EMBL" id="CM023485">
    <property type="protein sequence ID" value="KAH6930160.1"/>
    <property type="molecule type" value="Genomic_DNA"/>
</dbReference>
<sequence>MSELDSFRSQWLRELKLDAAPRKLVGPVSGVRTDDCNVVQRAVAGCAYDGVAHIIKGAVKRRYVELESNTLCQEQPRAFDIADRLLQGEILTNDDLFGKCEETKKRALDGHTKPVECSEVAIAPAPAEGVSSSLVDTLISDLDEINEIPFFDTYIPSEVAVNIFKHLDIVDLCRCAQVSRDWRSVAESRLLWHRHCRRMGFTEETTAARHTNWKQYFKEQVQRESLLRHNWKNRVGRLYELEYSRAGVLSAVDSSEDFVLAGYSSGEVRLWQRTSSGVQLRSVVLDGSIHPNSLNYVTSVALAKSCFVVTYAEGEVCVGGLSDCSSEAAACNQAIALPGPAMVTASKQDNHFAAFGGTSIALMNPSGRTQSVQLPTKVSCVALLPFVHGRQQPPLVSAAEDAVRLHAGDQFEADGLPLHHLIGATVTCLDASDTVIALGLTDSVHQLLRSSDMANASTGANPIWNFFVKAPPGQEAQCLKCHSILKTPTGTTTTLAMHLKRHPDVFVTYEKERCARKSVKSTAKPDVQQPSVADRFKLKLKHTAPKAQQMTKAIAGFIVRGMHSYSVVEEPGFVAVMNAAMPEYVVPSRTTFSRAIIPELYASKKQNLMNSLQAVIDGGVEAISITTDSWTSRANESYLSVTCHIMDSSFQLHVHALACTEMADAHTAENLVLFLKSVMEEWALPDPGTVPVYVVTDNGRNFTAAITQSPWIGIKCFGHTLQLCVSDVKRDVPGFSQLCTKARAIVGRYKKSSKARARLVEVQREMQLNALEVVQDVPTRWNSEHQMMTRLPKLRKPITVELSECDAVDNLTAAEWKLMTAAVKVLDPLAQATTELSGDKYPTLSQVIPLLECTGIVLARHTAQSDESSAIASSLAHSIKARFPGVSEDTALAMLLDPRFKDACYTERAEKKWACAILTKAAEGTLQVLGCEASTESDTGSDSSQDASVSGAFASIASDGSKITGPSIKDDVQNYLRAPLLPRCEDPLDWWKSKGSHLHPSLVRVARRYLSVPATQTTSESARIFDLRTLQCEVRISAHGLGVTQVQMDEHSLVTGGQDGLVCVWDLRTKAKLWEMFCRQDTFYILYGRYLS</sequence>
<keyword evidence="2" id="KW-1185">Reference proteome</keyword>
<accession>A0ACB7S613</accession>
<comment type="caution">
    <text evidence="1">The sequence shown here is derived from an EMBL/GenBank/DDBJ whole genome shotgun (WGS) entry which is preliminary data.</text>
</comment>
<proteinExistence type="predicted"/>
<evidence type="ECO:0000313" key="1">
    <source>
        <dbReference type="EMBL" id="KAH6930160.1"/>
    </source>
</evidence>
<evidence type="ECO:0000313" key="2">
    <source>
        <dbReference type="Proteomes" id="UP000821845"/>
    </source>
</evidence>
<organism evidence="1 2">
    <name type="scientific">Hyalomma asiaticum</name>
    <name type="common">Tick</name>
    <dbReference type="NCBI Taxonomy" id="266040"/>
    <lineage>
        <taxon>Eukaryota</taxon>
        <taxon>Metazoa</taxon>
        <taxon>Ecdysozoa</taxon>
        <taxon>Arthropoda</taxon>
        <taxon>Chelicerata</taxon>
        <taxon>Arachnida</taxon>
        <taxon>Acari</taxon>
        <taxon>Parasitiformes</taxon>
        <taxon>Ixodida</taxon>
        <taxon>Ixodoidea</taxon>
        <taxon>Ixodidae</taxon>
        <taxon>Hyalomminae</taxon>
        <taxon>Hyalomma</taxon>
    </lineage>
</organism>
<protein>
    <submittedName>
        <fullName evidence="1">Uncharacterized protein</fullName>
    </submittedName>
</protein>
<reference evidence="1" key="1">
    <citation type="submission" date="2020-05" db="EMBL/GenBank/DDBJ databases">
        <title>Large-scale comparative analyses of tick genomes elucidate their genetic diversity and vector capacities.</title>
        <authorList>
            <person name="Jia N."/>
            <person name="Wang J."/>
            <person name="Shi W."/>
            <person name="Du L."/>
            <person name="Sun Y."/>
            <person name="Zhan W."/>
            <person name="Jiang J."/>
            <person name="Wang Q."/>
            <person name="Zhang B."/>
            <person name="Ji P."/>
            <person name="Sakyi L.B."/>
            <person name="Cui X."/>
            <person name="Yuan T."/>
            <person name="Jiang B."/>
            <person name="Yang W."/>
            <person name="Lam T.T.-Y."/>
            <person name="Chang Q."/>
            <person name="Ding S."/>
            <person name="Wang X."/>
            <person name="Zhu J."/>
            <person name="Ruan X."/>
            <person name="Zhao L."/>
            <person name="Wei J."/>
            <person name="Que T."/>
            <person name="Du C."/>
            <person name="Cheng J."/>
            <person name="Dai P."/>
            <person name="Han X."/>
            <person name="Huang E."/>
            <person name="Gao Y."/>
            <person name="Liu J."/>
            <person name="Shao H."/>
            <person name="Ye R."/>
            <person name="Li L."/>
            <person name="Wei W."/>
            <person name="Wang X."/>
            <person name="Wang C."/>
            <person name="Yang T."/>
            <person name="Huo Q."/>
            <person name="Li W."/>
            <person name="Guo W."/>
            <person name="Chen H."/>
            <person name="Zhou L."/>
            <person name="Ni X."/>
            <person name="Tian J."/>
            <person name="Zhou Y."/>
            <person name="Sheng Y."/>
            <person name="Liu T."/>
            <person name="Pan Y."/>
            <person name="Xia L."/>
            <person name="Li J."/>
            <person name="Zhao F."/>
            <person name="Cao W."/>
        </authorList>
    </citation>
    <scope>NUCLEOTIDE SEQUENCE</scope>
    <source>
        <strain evidence="1">Hyas-2018</strain>
    </source>
</reference>
<gene>
    <name evidence="1" type="ORF">HPB50_011077</name>
</gene>
<dbReference type="Proteomes" id="UP000821845">
    <property type="component" value="Chromosome 5"/>
</dbReference>
<name>A0ACB7S613_HYAAI</name>